<dbReference type="EMBL" id="JAJTJA010000002">
    <property type="protein sequence ID" value="KAH8703951.1"/>
    <property type="molecule type" value="Genomic_DNA"/>
</dbReference>
<keyword evidence="1" id="KW-0732">Signal</keyword>
<feature type="chain" id="PRO_5042288002" evidence="1">
    <location>
        <begin position="28"/>
        <end position="117"/>
    </location>
</feature>
<dbReference type="GeneID" id="70250127"/>
<dbReference type="AlphaFoldDB" id="A0AAD4L1K6"/>
<name>A0AAD4L1K6_9EURO</name>
<reference evidence="2" key="1">
    <citation type="submission" date="2021-12" db="EMBL/GenBank/DDBJ databases">
        <title>Convergent genome expansion in fungi linked to evolution of root-endophyte symbiosis.</title>
        <authorList>
            <consortium name="DOE Joint Genome Institute"/>
            <person name="Ke Y.-H."/>
            <person name="Bonito G."/>
            <person name="Liao H.-L."/>
            <person name="Looney B."/>
            <person name="Rojas-Flechas A."/>
            <person name="Nash J."/>
            <person name="Hameed K."/>
            <person name="Schadt C."/>
            <person name="Martin F."/>
            <person name="Crous P.W."/>
            <person name="Miettinen O."/>
            <person name="Magnuson J.K."/>
            <person name="Labbe J."/>
            <person name="Jacobson D."/>
            <person name="Doktycz M.J."/>
            <person name="Veneault-Fourrey C."/>
            <person name="Kuo A."/>
            <person name="Mondo S."/>
            <person name="Calhoun S."/>
            <person name="Riley R."/>
            <person name="Ohm R."/>
            <person name="LaButti K."/>
            <person name="Andreopoulos B."/>
            <person name="Pangilinan J."/>
            <person name="Nolan M."/>
            <person name="Tritt A."/>
            <person name="Clum A."/>
            <person name="Lipzen A."/>
            <person name="Daum C."/>
            <person name="Barry K."/>
            <person name="Grigoriev I.V."/>
            <person name="Vilgalys R."/>
        </authorList>
    </citation>
    <scope>NUCLEOTIDE SEQUENCE</scope>
    <source>
        <strain evidence="2">PMI_201</strain>
    </source>
</reference>
<proteinExistence type="predicted"/>
<evidence type="ECO:0000313" key="3">
    <source>
        <dbReference type="Proteomes" id="UP001201262"/>
    </source>
</evidence>
<evidence type="ECO:0000256" key="1">
    <source>
        <dbReference type="SAM" id="SignalP"/>
    </source>
</evidence>
<accession>A0AAD4L1K6</accession>
<keyword evidence="3" id="KW-1185">Reference proteome</keyword>
<comment type="caution">
    <text evidence="2">The sequence shown here is derived from an EMBL/GenBank/DDBJ whole genome shotgun (WGS) entry which is preliminary data.</text>
</comment>
<sequence length="117" mass="12337">MAISSSVRNIVLTGLLGATAVLAGGSAQVNYYTDAGCTQYQWSDAFSLGSYAGPGYSYSYQLEGTQSANVANCNDWTWCVCTFYDTNGNTLGEAQNAGSNCVHGDVASFYCYGRNAS</sequence>
<dbReference type="Proteomes" id="UP001201262">
    <property type="component" value="Unassembled WGS sequence"/>
</dbReference>
<evidence type="ECO:0000313" key="2">
    <source>
        <dbReference type="EMBL" id="KAH8703951.1"/>
    </source>
</evidence>
<feature type="signal peptide" evidence="1">
    <location>
        <begin position="1"/>
        <end position="27"/>
    </location>
</feature>
<organism evidence="2 3">
    <name type="scientific">Talaromyces proteolyticus</name>
    <dbReference type="NCBI Taxonomy" id="1131652"/>
    <lineage>
        <taxon>Eukaryota</taxon>
        <taxon>Fungi</taxon>
        <taxon>Dikarya</taxon>
        <taxon>Ascomycota</taxon>
        <taxon>Pezizomycotina</taxon>
        <taxon>Eurotiomycetes</taxon>
        <taxon>Eurotiomycetidae</taxon>
        <taxon>Eurotiales</taxon>
        <taxon>Trichocomaceae</taxon>
        <taxon>Talaromyces</taxon>
        <taxon>Talaromyces sect. Bacilispori</taxon>
    </lineage>
</organism>
<dbReference type="RefSeq" id="XP_046076969.1">
    <property type="nucleotide sequence ID" value="XM_046219840.1"/>
</dbReference>
<protein>
    <submittedName>
        <fullName evidence="2">Uncharacterized protein</fullName>
    </submittedName>
</protein>
<gene>
    <name evidence="2" type="ORF">BGW36DRAFT_423489</name>
</gene>